<protein>
    <submittedName>
        <fullName evidence="4">EamA family transporter</fullName>
    </submittedName>
</protein>
<dbReference type="Pfam" id="PF00892">
    <property type="entry name" value="EamA"/>
    <property type="match status" value="1"/>
</dbReference>
<comment type="similarity">
    <text evidence="1">Belongs to the EamA transporter family.</text>
</comment>
<proteinExistence type="inferred from homology"/>
<dbReference type="Gene3D" id="1.10.3730.20">
    <property type="match status" value="1"/>
</dbReference>
<dbReference type="GO" id="GO:0016020">
    <property type="term" value="C:membrane"/>
    <property type="evidence" value="ECO:0007669"/>
    <property type="project" value="InterPro"/>
</dbReference>
<feature type="transmembrane region" description="Helical" evidence="2">
    <location>
        <begin position="70"/>
        <end position="90"/>
    </location>
</feature>
<dbReference type="EMBL" id="CP117826">
    <property type="protein sequence ID" value="XCC62158.1"/>
    <property type="molecule type" value="Genomic_DNA"/>
</dbReference>
<dbReference type="InterPro" id="IPR037185">
    <property type="entry name" value="EmrE-like"/>
</dbReference>
<keyword evidence="2" id="KW-1133">Transmembrane helix</keyword>
<gene>
    <name evidence="4" type="ORF">PUP29_11585</name>
</gene>
<sequence>MVISYLLIMACGVFISSVSQILLKISAEKNIGAKGFKAQYLNKFVIIGYLLLFIAMLIPLYVYQFIPLKYGAVIESLGYVFVMILSAVILREKITKRKLIGNLLIVAGVIIFSLKIF</sequence>
<organism evidence="4">
    <name type="scientific">Christensenella massiliensis</name>
    <dbReference type="NCBI Taxonomy" id="1805714"/>
    <lineage>
        <taxon>Bacteria</taxon>
        <taxon>Bacillati</taxon>
        <taxon>Bacillota</taxon>
        <taxon>Clostridia</taxon>
        <taxon>Christensenellales</taxon>
        <taxon>Christensenellaceae</taxon>
        <taxon>Christensenella</taxon>
    </lineage>
</organism>
<dbReference type="InterPro" id="IPR000620">
    <property type="entry name" value="EamA_dom"/>
</dbReference>
<dbReference type="RefSeq" id="WP_079545599.1">
    <property type="nucleotide sequence ID" value="NZ_CP117826.1"/>
</dbReference>
<reference evidence="4" key="1">
    <citation type="submission" date="2023-02" db="EMBL/GenBank/DDBJ databases">
        <title>Gut commensal Christensenella minuta modulates host metabolism via a new class of secondary bile acids.</title>
        <authorList>
            <person name="Liu C."/>
        </authorList>
    </citation>
    <scope>NUCLEOTIDE SEQUENCE</scope>
    <source>
        <strain evidence="4">CA70</strain>
    </source>
</reference>
<evidence type="ECO:0000313" key="4">
    <source>
        <dbReference type="EMBL" id="XCC62158.1"/>
    </source>
</evidence>
<feature type="domain" description="EamA" evidence="3">
    <location>
        <begin position="16"/>
        <end position="113"/>
    </location>
</feature>
<keyword evidence="2" id="KW-0472">Membrane</keyword>
<evidence type="ECO:0000256" key="1">
    <source>
        <dbReference type="ARBA" id="ARBA00007362"/>
    </source>
</evidence>
<keyword evidence="2" id="KW-0812">Transmembrane</keyword>
<feature type="transmembrane region" description="Helical" evidence="2">
    <location>
        <begin position="99"/>
        <end position="116"/>
    </location>
</feature>
<evidence type="ECO:0000259" key="3">
    <source>
        <dbReference type="Pfam" id="PF00892"/>
    </source>
</evidence>
<evidence type="ECO:0000256" key="2">
    <source>
        <dbReference type="SAM" id="Phobius"/>
    </source>
</evidence>
<accession>A0AAU8A7Y6</accession>
<name>A0AAU8A7Y6_9FIRM</name>
<dbReference type="SUPFAM" id="SSF103481">
    <property type="entry name" value="Multidrug resistance efflux transporter EmrE"/>
    <property type="match status" value="1"/>
</dbReference>
<dbReference type="AlphaFoldDB" id="A0AAU8A7Y6"/>
<feature type="transmembrane region" description="Helical" evidence="2">
    <location>
        <begin position="44"/>
        <end position="64"/>
    </location>
</feature>
<feature type="transmembrane region" description="Helical" evidence="2">
    <location>
        <begin position="6"/>
        <end position="23"/>
    </location>
</feature>